<dbReference type="AlphaFoldDB" id="A0A1F7IDS9"/>
<organism evidence="11 12">
    <name type="scientific">Candidatus Roizmanbacteria bacterium RIFCSPLOWO2_01_FULL_37_12</name>
    <dbReference type="NCBI Taxonomy" id="1802056"/>
    <lineage>
        <taxon>Bacteria</taxon>
        <taxon>Candidatus Roizmaniibacteriota</taxon>
    </lineage>
</organism>
<evidence type="ECO:0000256" key="10">
    <source>
        <dbReference type="SAM" id="Phobius"/>
    </source>
</evidence>
<evidence type="ECO:0000256" key="2">
    <source>
        <dbReference type="ARBA" id="ARBA00004687"/>
    </source>
</evidence>
<accession>A0A1F7IDS9</accession>
<feature type="transmembrane region" description="Helical" evidence="10">
    <location>
        <begin position="289"/>
        <end position="310"/>
    </location>
</feature>
<proteinExistence type="predicted"/>
<keyword evidence="7" id="KW-0256">Endoplasmic reticulum</keyword>
<feature type="transmembrane region" description="Helical" evidence="10">
    <location>
        <begin position="6"/>
        <end position="24"/>
    </location>
</feature>
<evidence type="ECO:0000256" key="7">
    <source>
        <dbReference type="ARBA" id="ARBA00022824"/>
    </source>
</evidence>
<evidence type="ECO:0000313" key="12">
    <source>
        <dbReference type="Proteomes" id="UP000177698"/>
    </source>
</evidence>
<reference evidence="11 12" key="1">
    <citation type="journal article" date="2016" name="Nat. Commun.">
        <title>Thousands of microbial genomes shed light on interconnected biogeochemical processes in an aquifer system.</title>
        <authorList>
            <person name="Anantharaman K."/>
            <person name="Brown C.T."/>
            <person name="Hug L.A."/>
            <person name="Sharon I."/>
            <person name="Castelle C.J."/>
            <person name="Probst A.J."/>
            <person name="Thomas B.C."/>
            <person name="Singh A."/>
            <person name="Wilkins M.J."/>
            <person name="Karaoz U."/>
            <person name="Brodie E.L."/>
            <person name="Williams K.H."/>
            <person name="Hubbard S.S."/>
            <person name="Banfield J.F."/>
        </authorList>
    </citation>
    <scope>NUCLEOTIDE SEQUENCE [LARGE SCALE GENOMIC DNA]</scope>
</reference>
<dbReference type="PANTHER" id="PTHR12468:SF2">
    <property type="entry name" value="GPI MANNOSYLTRANSFERASE 2"/>
    <property type="match status" value="1"/>
</dbReference>
<feature type="transmembrane region" description="Helical" evidence="10">
    <location>
        <begin position="81"/>
        <end position="101"/>
    </location>
</feature>
<keyword evidence="4" id="KW-0328">Glycosyltransferase</keyword>
<comment type="caution">
    <text evidence="11">The sequence shown here is derived from an EMBL/GenBank/DDBJ whole genome shotgun (WGS) entry which is preliminary data.</text>
</comment>
<dbReference type="InterPro" id="IPR007315">
    <property type="entry name" value="PIG-V/Gpi18"/>
</dbReference>
<sequence length="385" mass="44707">MLNVKSIILIFLIWRVLIFIPLIVGNKYLPYRANSSFTNIWHYTKPYFPVDSPLLYPWANFDGVHYLAIAAQGYSNNERFFPLYPMLISIVSKFFAGSSAFGPVEFFTALFLANIFFVLSLINLYRLILLDFKESVARLTVFYLLLFPTSFFFVSIYSESLFLLLLLLSFYFARQKKWLQASLCGMLVTVTRPVGFAIIPALFFEFFKTELSKNKNFSFKKFMPLLLLPLGIISYLVYNFYRFGNAWYFLKAQGELGNSRSVNALVFPLQTIYRYFKILLTVPRVQYEWWIALLELTVFVISCVLLYIAWNKVRTSYFIFAAIAFLIPAFSGTFTGLPRYLAVLFPLFIALALSRNRIVIVVYTVCASLLLFILLMLFSRGFYIA</sequence>
<evidence type="ECO:0000256" key="9">
    <source>
        <dbReference type="ARBA" id="ARBA00023136"/>
    </source>
</evidence>
<evidence type="ECO:0000313" key="11">
    <source>
        <dbReference type="EMBL" id="OGK41520.1"/>
    </source>
</evidence>
<keyword evidence="6 10" id="KW-0812">Transmembrane</keyword>
<protein>
    <recommendedName>
        <fullName evidence="13">Glycosyltransferase RgtA/B/C/D-like domain-containing protein</fullName>
    </recommendedName>
</protein>
<dbReference type="GO" id="GO:0016020">
    <property type="term" value="C:membrane"/>
    <property type="evidence" value="ECO:0007669"/>
    <property type="project" value="GOC"/>
</dbReference>
<dbReference type="Proteomes" id="UP000177698">
    <property type="component" value="Unassembled WGS sequence"/>
</dbReference>
<feature type="transmembrane region" description="Helical" evidence="10">
    <location>
        <begin position="225"/>
        <end position="241"/>
    </location>
</feature>
<dbReference type="UniPathway" id="UPA00196"/>
<dbReference type="GO" id="GO:0000009">
    <property type="term" value="F:alpha-1,6-mannosyltransferase activity"/>
    <property type="evidence" value="ECO:0007669"/>
    <property type="project" value="InterPro"/>
</dbReference>
<evidence type="ECO:0000256" key="5">
    <source>
        <dbReference type="ARBA" id="ARBA00022679"/>
    </source>
</evidence>
<dbReference type="PANTHER" id="PTHR12468">
    <property type="entry name" value="GPI MANNOSYLTRANSFERASE 2"/>
    <property type="match status" value="1"/>
</dbReference>
<dbReference type="GO" id="GO:0006506">
    <property type="term" value="P:GPI anchor biosynthetic process"/>
    <property type="evidence" value="ECO:0007669"/>
    <property type="project" value="UniProtKB-UniPathway"/>
</dbReference>
<comment type="pathway">
    <text evidence="2">Glycolipid biosynthesis; glycosylphosphatidylinositol-anchor biosynthesis.</text>
</comment>
<feature type="transmembrane region" description="Helical" evidence="10">
    <location>
        <begin position="317"/>
        <end position="337"/>
    </location>
</feature>
<feature type="transmembrane region" description="Helical" evidence="10">
    <location>
        <begin position="178"/>
        <end position="204"/>
    </location>
</feature>
<feature type="transmembrane region" description="Helical" evidence="10">
    <location>
        <begin position="357"/>
        <end position="378"/>
    </location>
</feature>
<name>A0A1F7IDS9_9BACT</name>
<keyword evidence="5" id="KW-0808">Transferase</keyword>
<gene>
    <name evidence="11" type="ORF">A2954_00775</name>
</gene>
<dbReference type="STRING" id="1802056.A2954_00775"/>
<feature type="transmembrane region" description="Helical" evidence="10">
    <location>
        <begin position="141"/>
        <end position="172"/>
    </location>
</feature>
<dbReference type="GO" id="GO:0004376">
    <property type="term" value="F:GPI mannosyltransferase activity"/>
    <property type="evidence" value="ECO:0007669"/>
    <property type="project" value="InterPro"/>
</dbReference>
<evidence type="ECO:0000256" key="8">
    <source>
        <dbReference type="ARBA" id="ARBA00022989"/>
    </source>
</evidence>
<dbReference type="GO" id="GO:0031501">
    <property type="term" value="C:mannosyltransferase complex"/>
    <property type="evidence" value="ECO:0007669"/>
    <property type="project" value="TreeGrafter"/>
</dbReference>
<evidence type="ECO:0008006" key="13">
    <source>
        <dbReference type="Google" id="ProtNLM"/>
    </source>
</evidence>
<evidence type="ECO:0000256" key="6">
    <source>
        <dbReference type="ARBA" id="ARBA00022692"/>
    </source>
</evidence>
<keyword evidence="8 10" id="KW-1133">Transmembrane helix</keyword>
<comment type="subcellular location">
    <subcellularLocation>
        <location evidence="1">Endoplasmic reticulum membrane</location>
        <topology evidence="1">Multi-pass membrane protein</topology>
    </subcellularLocation>
</comment>
<keyword evidence="9 10" id="KW-0472">Membrane</keyword>
<dbReference type="EMBL" id="MGAG01000011">
    <property type="protein sequence ID" value="OGK41520.1"/>
    <property type="molecule type" value="Genomic_DNA"/>
</dbReference>
<feature type="transmembrane region" description="Helical" evidence="10">
    <location>
        <begin position="107"/>
        <end position="129"/>
    </location>
</feature>
<evidence type="ECO:0000256" key="3">
    <source>
        <dbReference type="ARBA" id="ARBA00022502"/>
    </source>
</evidence>
<keyword evidence="3" id="KW-0337">GPI-anchor biosynthesis</keyword>
<evidence type="ECO:0000256" key="1">
    <source>
        <dbReference type="ARBA" id="ARBA00004477"/>
    </source>
</evidence>
<evidence type="ECO:0000256" key="4">
    <source>
        <dbReference type="ARBA" id="ARBA00022676"/>
    </source>
</evidence>